<feature type="domain" description="CENP-V/GFA" evidence="5">
    <location>
        <begin position="2"/>
        <end position="119"/>
    </location>
</feature>
<dbReference type="PANTHER" id="PTHR33337">
    <property type="entry name" value="GFA DOMAIN-CONTAINING PROTEIN"/>
    <property type="match status" value="1"/>
</dbReference>
<dbReference type="PANTHER" id="PTHR33337:SF40">
    <property type="entry name" value="CENP-V_GFA DOMAIN-CONTAINING PROTEIN-RELATED"/>
    <property type="match status" value="1"/>
</dbReference>
<evidence type="ECO:0000259" key="5">
    <source>
        <dbReference type="PROSITE" id="PS51891"/>
    </source>
</evidence>
<proteinExistence type="inferred from homology"/>
<dbReference type="RefSeq" id="WP_121974636.1">
    <property type="nucleotide sequence ID" value="NZ_OOGT01000114.1"/>
</dbReference>
<reference evidence="7" key="1">
    <citation type="submission" date="2018-03" db="EMBL/GenBank/DDBJ databases">
        <authorList>
            <person name="Blom J."/>
        </authorList>
    </citation>
    <scope>NUCLEOTIDE SEQUENCE [LARGE SCALE GENOMIC DNA]</scope>
    <source>
        <strain evidence="7">KPC-SM-21</strain>
    </source>
</reference>
<dbReference type="GO" id="GO:0046872">
    <property type="term" value="F:metal ion binding"/>
    <property type="evidence" value="ECO:0007669"/>
    <property type="project" value="UniProtKB-KW"/>
</dbReference>
<keyword evidence="4" id="KW-0456">Lyase</keyword>
<name>A0A2U3N0I5_9GAMM</name>
<dbReference type="EMBL" id="OOGT01000114">
    <property type="protein sequence ID" value="SPL71196.1"/>
    <property type="molecule type" value="Genomic_DNA"/>
</dbReference>
<dbReference type="PROSITE" id="PS51891">
    <property type="entry name" value="CENP_V_GFA"/>
    <property type="match status" value="1"/>
</dbReference>
<evidence type="ECO:0000256" key="3">
    <source>
        <dbReference type="ARBA" id="ARBA00022833"/>
    </source>
</evidence>
<keyword evidence="7" id="KW-1185">Reference proteome</keyword>
<comment type="similarity">
    <text evidence="1">Belongs to the Gfa family.</text>
</comment>
<evidence type="ECO:0000256" key="2">
    <source>
        <dbReference type="ARBA" id="ARBA00022723"/>
    </source>
</evidence>
<keyword evidence="3" id="KW-0862">Zinc</keyword>
<accession>A0A2U3N0I5</accession>
<evidence type="ECO:0000256" key="4">
    <source>
        <dbReference type="ARBA" id="ARBA00023239"/>
    </source>
</evidence>
<dbReference type="InterPro" id="IPR006913">
    <property type="entry name" value="CENP-V/GFA"/>
</dbReference>
<dbReference type="SUPFAM" id="SSF51316">
    <property type="entry name" value="Mss4-like"/>
    <property type="match status" value="1"/>
</dbReference>
<evidence type="ECO:0000313" key="7">
    <source>
        <dbReference type="Proteomes" id="UP000245974"/>
    </source>
</evidence>
<dbReference type="Gene3D" id="3.90.1590.10">
    <property type="entry name" value="glutathione-dependent formaldehyde- activating enzyme (gfa)"/>
    <property type="match status" value="1"/>
</dbReference>
<sequence length="133" mass="15157">MYTASCLCGGIHFKIHAEIPKIFICHCKQCQKAQGSAFAAIASIKTQDLEIVRGEELFKEYFATENKKRVFCKNCGSPIFSARLDLPDVVRLRVGIINESLAAKINSHAYTKYKAEWFEIFDDHEQFEEAYIA</sequence>
<dbReference type="GO" id="GO:0016846">
    <property type="term" value="F:carbon-sulfur lyase activity"/>
    <property type="evidence" value="ECO:0007669"/>
    <property type="project" value="InterPro"/>
</dbReference>
<dbReference type="Pfam" id="PF04828">
    <property type="entry name" value="GFA"/>
    <property type="match status" value="1"/>
</dbReference>
<dbReference type="InterPro" id="IPR011057">
    <property type="entry name" value="Mss4-like_sf"/>
</dbReference>
<dbReference type="InParanoid" id="A0A2U3N0I5"/>
<evidence type="ECO:0000313" key="6">
    <source>
        <dbReference type="EMBL" id="SPL71196.1"/>
    </source>
</evidence>
<keyword evidence="2" id="KW-0479">Metal-binding</keyword>
<protein>
    <submittedName>
        <fullName evidence="6">Glutathione-dependent formaldehyde-activating enzyme</fullName>
    </submittedName>
</protein>
<dbReference type="AlphaFoldDB" id="A0A2U3N0I5"/>
<dbReference type="Proteomes" id="UP000245974">
    <property type="component" value="Unassembled WGS sequence"/>
</dbReference>
<evidence type="ECO:0000256" key="1">
    <source>
        <dbReference type="ARBA" id="ARBA00005495"/>
    </source>
</evidence>
<organism evidence="6 7">
    <name type="scientific">Acinetobacter stercoris</name>
    <dbReference type="NCBI Taxonomy" id="2126983"/>
    <lineage>
        <taxon>Bacteria</taxon>
        <taxon>Pseudomonadati</taxon>
        <taxon>Pseudomonadota</taxon>
        <taxon>Gammaproteobacteria</taxon>
        <taxon>Moraxellales</taxon>
        <taxon>Moraxellaceae</taxon>
        <taxon>Acinetobacter</taxon>
    </lineage>
</organism>
<gene>
    <name evidence="6" type="ORF">KPC_2374</name>
</gene>
<dbReference type="OrthoDB" id="7765631at2"/>